<organism evidence="3 4">
    <name type="scientific">Selenomonas timonae</name>
    <dbReference type="NCBI Taxonomy" id="2754044"/>
    <lineage>
        <taxon>Bacteria</taxon>
        <taxon>Bacillati</taxon>
        <taxon>Bacillota</taxon>
        <taxon>Negativicutes</taxon>
        <taxon>Selenomonadales</taxon>
        <taxon>Selenomonadaceae</taxon>
        <taxon>Selenomonas</taxon>
    </lineage>
</organism>
<evidence type="ECO:0000256" key="2">
    <source>
        <dbReference type="HAMAP-Rule" id="MF_00163"/>
    </source>
</evidence>
<dbReference type="GO" id="GO:0042586">
    <property type="term" value="F:peptide deformylase activity"/>
    <property type="evidence" value="ECO:0007669"/>
    <property type="project" value="UniProtKB-UniRule"/>
</dbReference>
<keyword evidence="4" id="KW-1185">Reference proteome</keyword>
<dbReference type="EMBL" id="CP060204">
    <property type="protein sequence ID" value="QNH54252.1"/>
    <property type="molecule type" value="Genomic_DNA"/>
</dbReference>
<comment type="similarity">
    <text evidence="1 2">Belongs to the polypeptide deformylase family.</text>
</comment>
<keyword evidence="2" id="KW-0479">Metal-binding</keyword>
<proteinExistence type="inferred from homology"/>
<dbReference type="GO" id="GO:0006412">
    <property type="term" value="P:translation"/>
    <property type="evidence" value="ECO:0007669"/>
    <property type="project" value="UniProtKB-UniRule"/>
</dbReference>
<protein>
    <recommendedName>
        <fullName evidence="2">Peptide deformylase</fullName>
        <shortName evidence="2">PDF</shortName>
        <ecNumber evidence="2">3.5.1.88</ecNumber>
    </recommendedName>
    <alternativeName>
        <fullName evidence="2">Polypeptide deformylase</fullName>
    </alternativeName>
</protein>
<dbReference type="EC" id="3.5.1.88" evidence="2"/>
<evidence type="ECO:0000313" key="3">
    <source>
        <dbReference type="EMBL" id="QNH54252.1"/>
    </source>
</evidence>
<comment type="cofactor">
    <cofactor evidence="2">
        <name>Fe(2+)</name>
        <dbReference type="ChEBI" id="CHEBI:29033"/>
    </cofactor>
    <text evidence="2">Binds 1 Fe(2+) ion.</text>
</comment>
<dbReference type="GO" id="GO:0046872">
    <property type="term" value="F:metal ion binding"/>
    <property type="evidence" value="ECO:0007669"/>
    <property type="project" value="UniProtKB-KW"/>
</dbReference>
<dbReference type="PANTHER" id="PTHR10458">
    <property type="entry name" value="PEPTIDE DEFORMYLASE"/>
    <property type="match status" value="1"/>
</dbReference>
<dbReference type="PRINTS" id="PR01576">
    <property type="entry name" value="PDEFORMYLASE"/>
</dbReference>
<sequence length="156" mass="17384">MAILDIKKAGDPVLKQVAAPVDRLTKWHRKLLDDMAETMYSADGVGLAAPQIGKSLRIVVIDVQDENGLLELINPVITMREGSVTDSEGCLSVPEVYGDVERAARVTVEYTDRRSRRRSLTAEGLLARCIQHECDHLDGRLFIDIAVSLRKEEKKE</sequence>
<dbReference type="HAMAP" id="MF_00163">
    <property type="entry name" value="Pep_deformylase"/>
    <property type="match status" value="1"/>
</dbReference>
<dbReference type="AlphaFoldDB" id="A0A7G7VJF9"/>
<keyword evidence="2 3" id="KW-0378">Hydrolase</keyword>
<feature type="binding site" evidence="2">
    <location>
        <position position="132"/>
    </location>
    <ligand>
        <name>Fe cation</name>
        <dbReference type="ChEBI" id="CHEBI:24875"/>
    </ligand>
</feature>
<dbReference type="CDD" id="cd00487">
    <property type="entry name" value="Pep_deformylase"/>
    <property type="match status" value="1"/>
</dbReference>
<evidence type="ECO:0000313" key="4">
    <source>
        <dbReference type="Proteomes" id="UP000515480"/>
    </source>
</evidence>
<evidence type="ECO:0000256" key="1">
    <source>
        <dbReference type="ARBA" id="ARBA00010759"/>
    </source>
</evidence>
<gene>
    <name evidence="2 3" type="primary">def</name>
    <name evidence="3" type="ORF">H1B31_10475</name>
</gene>
<dbReference type="Proteomes" id="UP000515480">
    <property type="component" value="Chromosome"/>
</dbReference>
<dbReference type="InterPro" id="IPR036821">
    <property type="entry name" value="Peptide_deformylase_sf"/>
</dbReference>
<comment type="catalytic activity">
    <reaction evidence="2">
        <text>N-terminal N-formyl-L-methionyl-[peptide] + H2O = N-terminal L-methionyl-[peptide] + formate</text>
        <dbReference type="Rhea" id="RHEA:24420"/>
        <dbReference type="Rhea" id="RHEA-COMP:10639"/>
        <dbReference type="Rhea" id="RHEA-COMP:10640"/>
        <dbReference type="ChEBI" id="CHEBI:15377"/>
        <dbReference type="ChEBI" id="CHEBI:15740"/>
        <dbReference type="ChEBI" id="CHEBI:49298"/>
        <dbReference type="ChEBI" id="CHEBI:64731"/>
        <dbReference type="EC" id="3.5.1.88"/>
    </reaction>
</comment>
<dbReference type="KEGG" id="stim:H1B31_10475"/>
<dbReference type="Gene3D" id="3.90.45.10">
    <property type="entry name" value="Peptide deformylase"/>
    <property type="match status" value="1"/>
</dbReference>
<name>A0A7G7VJF9_9FIRM</name>
<keyword evidence="2" id="KW-0648">Protein biosynthesis</keyword>
<feature type="binding site" evidence="2">
    <location>
        <position position="136"/>
    </location>
    <ligand>
        <name>Fe cation</name>
        <dbReference type="ChEBI" id="CHEBI:24875"/>
    </ligand>
</feature>
<keyword evidence="2" id="KW-0408">Iron</keyword>
<dbReference type="InterPro" id="IPR023635">
    <property type="entry name" value="Peptide_deformylase"/>
</dbReference>
<dbReference type="NCBIfam" id="NF001159">
    <property type="entry name" value="PRK00150.1-3"/>
    <property type="match status" value="1"/>
</dbReference>
<dbReference type="RefSeq" id="WP_185980273.1">
    <property type="nucleotide sequence ID" value="NZ_CP060204.1"/>
</dbReference>
<dbReference type="PIRSF" id="PIRSF004749">
    <property type="entry name" value="Pep_def"/>
    <property type="match status" value="1"/>
</dbReference>
<feature type="binding site" evidence="2">
    <location>
        <position position="90"/>
    </location>
    <ligand>
        <name>Fe cation</name>
        <dbReference type="ChEBI" id="CHEBI:24875"/>
    </ligand>
</feature>
<dbReference type="NCBIfam" id="TIGR00079">
    <property type="entry name" value="pept_deformyl"/>
    <property type="match status" value="1"/>
</dbReference>
<dbReference type="Pfam" id="PF01327">
    <property type="entry name" value="Pep_deformylase"/>
    <property type="match status" value="1"/>
</dbReference>
<feature type="active site" evidence="2">
    <location>
        <position position="133"/>
    </location>
</feature>
<accession>A0A7G7VJF9</accession>
<dbReference type="SUPFAM" id="SSF56420">
    <property type="entry name" value="Peptide deformylase"/>
    <property type="match status" value="1"/>
</dbReference>
<dbReference type="PANTHER" id="PTHR10458:SF22">
    <property type="entry name" value="PEPTIDE DEFORMYLASE"/>
    <property type="match status" value="1"/>
</dbReference>
<comment type="function">
    <text evidence="2">Removes the formyl group from the N-terminal Met of newly synthesized proteins. Requires at least a dipeptide for an efficient rate of reaction. N-terminal L-methionine is a prerequisite for activity but the enzyme has broad specificity at other positions.</text>
</comment>
<reference evidence="3 4" key="1">
    <citation type="submission" date="2020-07" db="EMBL/GenBank/DDBJ databases">
        <title>Complete genome and description of Selenomonas timonensis sp. nov., a new bacterium isolated from a gingivitis subject.</title>
        <authorList>
            <person name="Antezack A."/>
        </authorList>
    </citation>
    <scope>NUCLEOTIDE SEQUENCE [LARGE SCALE GENOMIC DNA]</scope>
    <source>
        <strain evidence="3 4">Marseille-Q3039</strain>
    </source>
</reference>